<dbReference type="PANTHER" id="PTHR38406">
    <property type="entry name" value="TRANSCRIPTIONAL REPRESSOR OPI1"/>
    <property type="match status" value="1"/>
</dbReference>
<organism evidence="2 3">
    <name type="scientific">Lichtheimia ornata</name>
    <dbReference type="NCBI Taxonomy" id="688661"/>
    <lineage>
        <taxon>Eukaryota</taxon>
        <taxon>Fungi</taxon>
        <taxon>Fungi incertae sedis</taxon>
        <taxon>Mucoromycota</taxon>
        <taxon>Mucoromycotina</taxon>
        <taxon>Mucoromycetes</taxon>
        <taxon>Mucorales</taxon>
        <taxon>Lichtheimiaceae</taxon>
        <taxon>Lichtheimia</taxon>
    </lineage>
</organism>
<reference evidence="2 3" key="1">
    <citation type="submission" date="2023-03" db="EMBL/GenBank/DDBJ databases">
        <title>Genome sequence of Lichtheimia ornata CBS 291.66.</title>
        <authorList>
            <person name="Mohabir J.T."/>
            <person name="Shea T.P."/>
            <person name="Kurbessoian T."/>
            <person name="Berby B."/>
            <person name="Fontaine J."/>
            <person name="Livny J."/>
            <person name="Gnirke A."/>
            <person name="Stajich J.E."/>
            <person name="Cuomo C.A."/>
        </authorList>
    </citation>
    <scope>NUCLEOTIDE SEQUENCE [LARGE SCALE GENOMIC DNA]</scope>
    <source>
        <strain evidence="2">CBS 291.66</strain>
    </source>
</reference>
<dbReference type="RefSeq" id="XP_058340673.1">
    <property type="nucleotide sequence ID" value="XM_058488648.1"/>
</dbReference>
<feature type="compositionally biased region" description="Basic residues" evidence="1">
    <location>
        <begin position="222"/>
        <end position="235"/>
    </location>
</feature>
<dbReference type="Pfam" id="PF08618">
    <property type="entry name" value="Opi1"/>
    <property type="match status" value="1"/>
</dbReference>
<dbReference type="AlphaFoldDB" id="A0AAD7XVA3"/>
<evidence type="ECO:0000313" key="3">
    <source>
        <dbReference type="Proteomes" id="UP001234581"/>
    </source>
</evidence>
<comment type="caution">
    <text evidence="2">The sequence shown here is derived from an EMBL/GenBank/DDBJ whole genome shotgun (WGS) entry which is preliminary data.</text>
</comment>
<feature type="region of interest" description="Disordered" evidence="1">
    <location>
        <begin position="1"/>
        <end position="35"/>
    </location>
</feature>
<dbReference type="GO" id="GO:0030968">
    <property type="term" value="P:endoplasmic reticulum unfolded protein response"/>
    <property type="evidence" value="ECO:0007669"/>
    <property type="project" value="TreeGrafter"/>
</dbReference>
<dbReference type="PANTHER" id="PTHR38406:SF1">
    <property type="entry name" value="TRANSCRIPTIONAL REPRESSOR OPI1"/>
    <property type="match status" value="1"/>
</dbReference>
<dbReference type="InterPro" id="IPR013927">
    <property type="entry name" value="TF_Opi1_Ccg-8"/>
</dbReference>
<dbReference type="Proteomes" id="UP001234581">
    <property type="component" value="Unassembled WGS sequence"/>
</dbReference>
<dbReference type="GO" id="GO:0008654">
    <property type="term" value="P:phospholipid biosynthetic process"/>
    <property type="evidence" value="ECO:0007669"/>
    <property type="project" value="TreeGrafter"/>
</dbReference>
<evidence type="ECO:0000256" key="1">
    <source>
        <dbReference type="SAM" id="MobiDB-lite"/>
    </source>
</evidence>
<dbReference type="GO" id="GO:0005634">
    <property type="term" value="C:nucleus"/>
    <property type="evidence" value="ECO:0007669"/>
    <property type="project" value="TreeGrafter"/>
</dbReference>
<dbReference type="GO" id="GO:0005783">
    <property type="term" value="C:endoplasmic reticulum"/>
    <property type="evidence" value="ECO:0007669"/>
    <property type="project" value="TreeGrafter"/>
</dbReference>
<gene>
    <name evidence="2" type="ORF">O0I10_008646</name>
</gene>
<feature type="compositionally biased region" description="Low complexity" evidence="1">
    <location>
        <begin position="68"/>
        <end position="88"/>
    </location>
</feature>
<evidence type="ECO:0008006" key="4">
    <source>
        <dbReference type="Google" id="ProtNLM"/>
    </source>
</evidence>
<dbReference type="GO" id="GO:0003714">
    <property type="term" value="F:transcription corepressor activity"/>
    <property type="evidence" value="ECO:0007669"/>
    <property type="project" value="InterPro"/>
</dbReference>
<feature type="compositionally biased region" description="Low complexity" evidence="1">
    <location>
        <begin position="153"/>
        <end position="165"/>
    </location>
</feature>
<name>A0AAD7XVA3_9FUNG</name>
<proteinExistence type="predicted"/>
<feature type="region of interest" description="Disordered" evidence="1">
    <location>
        <begin position="67"/>
        <end position="88"/>
    </location>
</feature>
<dbReference type="GeneID" id="83216053"/>
<dbReference type="EMBL" id="JARTCD010000046">
    <property type="protein sequence ID" value="KAJ8655760.1"/>
    <property type="molecule type" value="Genomic_DNA"/>
</dbReference>
<protein>
    <recommendedName>
        <fullName evidence="4">Opi1-domain-containing protein</fullName>
    </recommendedName>
</protein>
<dbReference type="GO" id="GO:0006357">
    <property type="term" value="P:regulation of transcription by RNA polymerase II"/>
    <property type="evidence" value="ECO:0007669"/>
    <property type="project" value="TreeGrafter"/>
</dbReference>
<sequence>MAQSHPTSPMSLAKICNSTNDDDAPKNLIPSLSIDRDDPNVQLAAEALGDMARTQGTGGKIVLPPLPALSSSGPPSPSLAAATSNNNNNNRYFSFSSDSSIATTEDDPTTAATTNYDIVDSAWRAYHGSTNMVKYGAEMVGSFYERYGRRSSTTTTATATTTTATPMEQDDEDEDVTVATARILARTTLSDNATSPEQHDVLRKRRHEDARRRSKSPYAIQPHHHHHHHPPRRRTTATTTTTTTTTTTARQPSSTWQQLVVHASSAAGTTAAVISEESMKCLRYCLSWIQYAIHHIEQQMALLRSYLVSLAKEPTANSQPEVVTRVKKEMINTVRKVVEVVSKYAGSSLPQQAKETVRGFILSLPAKANANLKNTTSAQDRGQETPIKLLNFGGESIEMLQSVSNVFSDTVDRADLWLDRLRTMGVVQQDHNKQQPQVVDQA</sequence>
<feature type="compositionally biased region" description="Polar residues" evidence="1">
    <location>
        <begin position="187"/>
        <end position="196"/>
    </location>
</feature>
<accession>A0AAD7XVA3</accession>
<feature type="compositionally biased region" description="Low complexity" evidence="1">
    <location>
        <begin position="236"/>
        <end position="250"/>
    </location>
</feature>
<keyword evidence="3" id="KW-1185">Reference proteome</keyword>
<feature type="compositionally biased region" description="Polar residues" evidence="1">
    <location>
        <begin position="1"/>
        <end position="10"/>
    </location>
</feature>
<feature type="compositionally biased region" description="Basic and acidic residues" evidence="1">
    <location>
        <begin position="197"/>
        <end position="211"/>
    </location>
</feature>
<feature type="region of interest" description="Disordered" evidence="1">
    <location>
        <begin position="150"/>
        <end position="174"/>
    </location>
</feature>
<evidence type="ECO:0000313" key="2">
    <source>
        <dbReference type="EMBL" id="KAJ8655760.1"/>
    </source>
</evidence>
<feature type="region of interest" description="Disordered" evidence="1">
    <location>
        <begin position="187"/>
        <end position="255"/>
    </location>
</feature>